<dbReference type="Pfam" id="PF01713">
    <property type="entry name" value="Smr"/>
    <property type="match status" value="1"/>
</dbReference>
<dbReference type="EMBL" id="CP158568">
    <property type="protein sequence ID" value="XBY44065.1"/>
    <property type="molecule type" value="Genomic_DNA"/>
</dbReference>
<feature type="compositionally biased region" description="Low complexity" evidence="1">
    <location>
        <begin position="345"/>
        <end position="354"/>
    </location>
</feature>
<dbReference type="SUPFAM" id="SSF160443">
    <property type="entry name" value="SMR domain-like"/>
    <property type="match status" value="1"/>
</dbReference>
<proteinExistence type="predicted"/>
<organism evidence="3">
    <name type="scientific">Methyloraptor flagellatus</name>
    <dbReference type="NCBI Taxonomy" id="3162530"/>
    <lineage>
        <taxon>Bacteria</taxon>
        <taxon>Pseudomonadati</taxon>
        <taxon>Pseudomonadota</taxon>
        <taxon>Alphaproteobacteria</taxon>
        <taxon>Hyphomicrobiales</taxon>
        <taxon>Ancalomicrobiaceae</taxon>
        <taxon>Methyloraptor</taxon>
    </lineage>
</organism>
<dbReference type="KEGG" id="mflg:ABS361_18745"/>
<dbReference type="InterPro" id="IPR002625">
    <property type="entry name" value="Smr_dom"/>
</dbReference>
<feature type="domain" description="Smr" evidence="2">
    <location>
        <begin position="123"/>
        <end position="214"/>
    </location>
</feature>
<name>A0AAU7X916_9HYPH</name>
<protein>
    <submittedName>
        <fullName evidence="3">Smr/MutS family protein</fullName>
    </submittedName>
</protein>
<dbReference type="PANTHER" id="PTHR35562:SF2">
    <property type="entry name" value="DNA ENDONUCLEASE SMRA-RELATED"/>
    <property type="match status" value="1"/>
</dbReference>
<feature type="compositionally biased region" description="Basic and acidic residues" evidence="1">
    <location>
        <begin position="251"/>
        <end position="260"/>
    </location>
</feature>
<dbReference type="RefSeq" id="WP_407049162.1">
    <property type="nucleotide sequence ID" value="NZ_CP158568.1"/>
</dbReference>
<feature type="region of interest" description="Disordered" evidence="1">
    <location>
        <begin position="345"/>
        <end position="395"/>
    </location>
</feature>
<gene>
    <name evidence="3" type="ORF">ABS361_18745</name>
</gene>
<feature type="compositionally biased region" description="Low complexity" evidence="1">
    <location>
        <begin position="228"/>
        <end position="237"/>
    </location>
</feature>
<accession>A0AAU7X916</accession>
<evidence type="ECO:0000256" key="1">
    <source>
        <dbReference type="SAM" id="MobiDB-lite"/>
    </source>
</evidence>
<feature type="compositionally biased region" description="Basic residues" evidence="1">
    <location>
        <begin position="376"/>
        <end position="388"/>
    </location>
</feature>
<feature type="region of interest" description="Disordered" evidence="1">
    <location>
        <begin position="284"/>
        <end position="307"/>
    </location>
</feature>
<dbReference type="PANTHER" id="PTHR35562">
    <property type="entry name" value="DNA ENDONUCLEASE SMRA-RELATED"/>
    <property type="match status" value="1"/>
</dbReference>
<evidence type="ECO:0000259" key="2">
    <source>
        <dbReference type="PROSITE" id="PS50828"/>
    </source>
</evidence>
<reference evidence="3" key="1">
    <citation type="submission" date="2024-06" db="EMBL/GenBank/DDBJ databases">
        <title>Methylostella associata gen. nov., sp. nov., a novel Ancalomicrobiaceae-affiliated facultatively methylotrophic bacteria that feed on methanotrophs of the genus Methylococcus.</title>
        <authorList>
            <person name="Saltykova V."/>
            <person name="Danilova O.V."/>
            <person name="Oshkin I.Y."/>
            <person name="Belova S.E."/>
            <person name="Pimenov N.V."/>
            <person name="Dedysh S.N."/>
        </authorList>
    </citation>
    <scope>NUCLEOTIDE SEQUENCE</scope>
    <source>
        <strain evidence="3">S20</strain>
    </source>
</reference>
<dbReference type="AlphaFoldDB" id="A0AAU7X916"/>
<dbReference type="Gene3D" id="3.30.1370.110">
    <property type="match status" value="1"/>
</dbReference>
<sequence>MAGGSGGGRRRRDLRADERALWDQVAQSIAPLESGRPIETSANADGPAALLDPGSAGPLATEADHDAPLVAGPAHGHEPGKRHRTSPAAVTARPKPALKPLAPFDDRTRRRLARGREPVEARLDLHGLTQHDALITLRGFIADACRRELKMVLVITGKGRSGSSGPLFDPNDRGVLRRVVPQWLSMPDMRDQVVGFEEAHLAHGGAGALYVRLRRARVLTIPVPGPSPSVAKPPASKEAGASGRGAKRPRPPSEAKDPADHWAEALGVRPLRDRDDPAESTVVAPHVMPAAPGSAQTEQPSAGRRRRRGALLGDAARLVGSGAEALRAAFRAALEAHAGPMDAATAGLADETAAQQRGVSGDGDNGADPYAGRGVTTKKPRRDRRRRGTGGGADR</sequence>
<feature type="compositionally biased region" description="Low complexity" evidence="1">
    <location>
        <begin position="94"/>
        <end position="103"/>
    </location>
</feature>
<evidence type="ECO:0000313" key="3">
    <source>
        <dbReference type="EMBL" id="XBY44065.1"/>
    </source>
</evidence>
<dbReference type="SMART" id="SM00463">
    <property type="entry name" value="SMR"/>
    <property type="match status" value="1"/>
</dbReference>
<feature type="region of interest" description="Disordered" evidence="1">
    <location>
        <begin position="222"/>
        <end position="260"/>
    </location>
</feature>
<dbReference type="InterPro" id="IPR036063">
    <property type="entry name" value="Smr_dom_sf"/>
</dbReference>
<dbReference type="PROSITE" id="PS50828">
    <property type="entry name" value="SMR"/>
    <property type="match status" value="1"/>
</dbReference>
<feature type="region of interest" description="Disordered" evidence="1">
    <location>
        <begin position="28"/>
        <end position="110"/>
    </location>
</feature>